<evidence type="ECO:0000313" key="3">
    <source>
        <dbReference type="EMBL" id="AEA23897.1"/>
    </source>
</evidence>
<dbReference type="KEGG" id="pdx:Psed_1661"/>
<dbReference type="EMBL" id="CP002593">
    <property type="protein sequence ID" value="AEA23897.1"/>
    <property type="molecule type" value="Genomic_DNA"/>
</dbReference>
<dbReference type="InterPro" id="IPR021454">
    <property type="entry name" value="DUF3105"/>
</dbReference>
<keyword evidence="2" id="KW-1133">Transmembrane helix</keyword>
<feature type="transmembrane region" description="Helical" evidence="2">
    <location>
        <begin position="101"/>
        <end position="124"/>
    </location>
</feature>
<feature type="compositionally biased region" description="Pro residues" evidence="1">
    <location>
        <begin position="298"/>
        <end position="307"/>
    </location>
</feature>
<protein>
    <recommendedName>
        <fullName evidence="5">DUF3105 domain-containing protein</fullName>
    </recommendedName>
</protein>
<feature type="compositionally biased region" description="Low complexity" evidence="1">
    <location>
        <begin position="28"/>
        <end position="40"/>
    </location>
</feature>
<evidence type="ECO:0000256" key="1">
    <source>
        <dbReference type="SAM" id="MobiDB-lite"/>
    </source>
</evidence>
<dbReference type="AlphaFoldDB" id="F4CJ47"/>
<keyword evidence="2" id="KW-0472">Membrane</keyword>
<sequence length="344" mass="36398">MGLRWHFYTAAPRGLWCARRFPGWSEEVSGSMVSGKSSKSARNPQAGRGAQPTRGDRSSRGGRSTGAGQGSRSPRNASSGRGSRSAVSGARKSSAVRGRSTPWGMISLILVVVLFAGGLGWYLVAKANAPSYTPSERNQDPSTQIAGVQVIKYTGGNHVLPDQRVAYTHSPPFGGAHDGFWAACNGVVYPTPVRQENLVHDLEHGAVWIAYNPDTVSSEGVATLASKVQGQTYMVMAPYPGLDQPISLQSWGHQLKVSDPNDPRIDQFIQALRLNRYQYPEVGATCAALGPGQFDQDNPPPFVPTPPTSQIDGKTVVDENAAGNPAATTDQSGMGGAVPNTGGQ</sequence>
<evidence type="ECO:0008006" key="5">
    <source>
        <dbReference type="Google" id="ProtNLM"/>
    </source>
</evidence>
<name>F4CJ47_PSEUX</name>
<dbReference type="eggNOG" id="COG0515">
    <property type="taxonomic scope" value="Bacteria"/>
</dbReference>
<feature type="compositionally biased region" description="Low complexity" evidence="1">
    <location>
        <begin position="70"/>
        <end position="94"/>
    </location>
</feature>
<feature type="region of interest" description="Disordered" evidence="1">
    <location>
        <begin position="292"/>
        <end position="344"/>
    </location>
</feature>
<gene>
    <name evidence="3" type="ordered locus">Psed_1661</name>
</gene>
<keyword evidence="2" id="KW-0812">Transmembrane</keyword>
<dbReference type="STRING" id="675635.Psed_1661"/>
<dbReference type="Pfam" id="PF11303">
    <property type="entry name" value="DUF3105"/>
    <property type="match status" value="1"/>
</dbReference>
<reference evidence="3 4" key="1">
    <citation type="journal article" date="2011" name="J. Bacteriol.">
        <title>Genome sequence of the 1,4-dioxane-degrading Pseudonocardia dioxanivorans strain CB1190.</title>
        <authorList>
            <person name="Sales C.M."/>
            <person name="Mahendra S."/>
            <person name="Grostern A."/>
            <person name="Parales R.E."/>
            <person name="Goodwin L.A."/>
            <person name="Woyke T."/>
            <person name="Nolan M."/>
            <person name="Lapidus A."/>
            <person name="Chertkov O."/>
            <person name="Ovchinnikova G."/>
            <person name="Sczyrba A."/>
            <person name="Alvarez-Cohen L."/>
        </authorList>
    </citation>
    <scope>NUCLEOTIDE SEQUENCE [LARGE SCALE GENOMIC DNA]</scope>
    <source>
        <strain evidence="4">ATCC 55486 / DSM 44775 / JCM 13855 / CB1190</strain>
    </source>
</reference>
<accession>F4CJ47</accession>
<evidence type="ECO:0000256" key="2">
    <source>
        <dbReference type="SAM" id="Phobius"/>
    </source>
</evidence>
<evidence type="ECO:0000313" key="4">
    <source>
        <dbReference type="Proteomes" id="UP000007809"/>
    </source>
</evidence>
<proteinExistence type="predicted"/>
<dbReference type="Proteomes" id="UP000007809">
    <property type="component" value="Chromosome"/>
</dbReference>
<keyword evidence="4" id="KW-1185">Reference proteome</keyword>
<dbReference type="HOGENOM" id="CLU_069355_0_0_11"/>
<organism evidence="3 4">
    <name type="scientific">Pseudonocardia dioxanivorans (strain ATCC 55486 / DSM 44775 / JCM 13855 / CB1190)</name>
    <dbReference type="NCBI Taxonomy" id="675635"/>
    <lineage>
        <taxon>Bacteria</taxon>
        <taxon>Bacillati</taxon>
        <taxon>Actinomycetota</taxon>
        <taxon>Actinomycetes</taxon>
        <taxon>Pseudonocardiales</taxon>
        <taxon>Pseudonocardiaceae</taxon>
        <taxon>Pseudonocardia</taxon>
    </lineage>
</organism>
<feature type="region of interest" description="Disordered" evidence="1">
    <location>
        <begin position="28"/>
        <end position="94"/>
    </location>
</feature>